<sequence>MKLQESSLRSLIEKWLAPSASAPVHITRLTFANSRIRCVLARRSTSPTSLSIFFFRHADGVWRVFPPAPRKPEMRFRTETG</sequence>
<name>B1KCL9_BURO0</name>
<reference evidence="2" key="1">
    <citation type="submission" date="2008-02" db="EMBL/GenBank/DDBJ databases">
        <title>Complete sequence of chromosome 3 of Burkholderia cenocepacia MC0-3.</title>
        <authorList>
            <person name="Copeland A."/>
            <person name="Lucas S."/>
            <person name="Lapidus A."/>
            <person name="Barry K."/>
            <person name="Bruce D."/>
            <person name="Goodwin L."/>
            <person name="Glavina del Rio T."/>
            <person name="Dalin E."/>
            <person name="Tice H."/>
            <person name="Pitluck S."/>
            <person name="Chain P."/>
            <person name="Malfatti S."/>
            <person name="Shin M."/>
            <person name="Vergez L."/>
            <person name="Schmutz J."/>
            <person name="Larimer F."/>
            <person name="Land M."/>
            <person name="Hauser L."/>
            <person name="Kyrpides N."/>
            <person name="Mikhailova N."/>
            <person name="Tiedje J."/>
            <person name="Richardson P."/>
        </authorList>
    </citation>
    <scope>NUCLEOTIDE SEQUENCE [LARGE SCALE GENOMIC DNA]</scope>
    <source>
        <strain evidence="2">MC0-3</strain>
    </source>
</reference>
<dbReference type="HOGENOM" id="CLU_179114_0_0_4"/>
<organism evidence="1 2">
    <name type="scientific">Burkholderia orbicola (strain MC0-3)</name>
    <dbReference type="NCBI Taxonomy" id="406425"/>
    <lineage>
        <taxon>Bacteria</taxon>
        <taxon>Pseudomonadati</taxon>
        <taxon>Pseudomonadota</taxon>
        <taxon>Betaproteobacteria</taxon>
        <taxon>Burkholderiales</taxon>
        <taxon>Burkholderiaceae</taxon>
        <taxon>Burkholderia</taxon>
        <taxon>Burkholderia cepacia complex</taxon>
        <taxon>Burkholderia orbicola</taxon>
    </lineage>
</organism>
<proteinExistence type="predicted"/>
<dbReference type="EMBL" id="CP000960">
    <property type="protein sequence ID" value="ACA95966.1"/>
    <property type="molecule type" value="Genomic_DNA"/>
</dbReference>
<evidence type="ECO:0000313" key="2">
    <source>
        <dbReference type="Proteomes" id="UP000002169"/>
    </source>
</evidence>
<evidence type="ECO:0000313" key="1">
    <source>
        <dbReference type="EMBL" id="ACA95966.1"/>
    </source>
</evidence>
<protein>
    <submittedName>
        <fullName evidence="1">Uncharacterized protein</fullName>
    </submittedName>
</protein>
<dbReference type="KEGG" id="bcm:Bcenmc03_6863"/>
<accession>B1KCL9</accession>
<dbReference type="Proteomes" id="UP000002169">
    <property type="component" value="Chromosome 3"/>
</dbReference>
<dbReference type="AlphaFoldDB" id="B1KCL9"/>
<gene>
    <name evidence="1" type="ordered locus">Bcenmc03_6863</name>
</gene>